<evidence type="ECO:0000313" key="2">
    <source>
        <dbReference type="Proteomes" id="UP000308092"/>
    </source>
</evidence>
<name>A0A4S3JA57_9EURO</name>
<proteinExistence type="predicted"/>
<sequence>MPPNFDKRDLMEFPLTDPAFKEGTNQGLYRIIFGHPSSSDTTSRDWTPVGVVKHVTTPAGILKLKDSPGAKRPPLELIATYSKMKEYVKVEG</sequence>
<organism evidence="1 2">
    <name type="scientific">Aspergillus tanneri</name>
    <dbReference type="NCBI Taxonomy" id="1220188"/>
    <lineage>
        <taxon>Eukaryota</taxon>
        <taxon>Fungi</taxon>
        <taxon>Dikarya</taxon>
        <taxon>Ascomycota</taxon>
        <taxon>Pezizomycotina</taxon>
        <taxon>Eurotiomycetes</taxon>
        <taxon>Eurotiomycetidae</taxon>
        <taxon>Eurotiales</taxon>
        <taxon>Aspergillaceae</taxon>
        <taxon>Aspergillus</taxon>
        <taxon>Aspergillus subgen. Circumdati</taxon>
    </lineage>
</organism>
<comment type="caution">
    <text evidence="1">The sequence shown here is derived from an EMBL/GenBank/DDBJ whole genome shotgun (WGS) entry which is preliminary data.</text>
</comment>
<dbReference type="VEuPathDB" id="FungiDB:EYZ11_008730"/>
<keyword evidence="2" id="KW-1185">Reference proteome</keyword>
<reference evidence="1 2" key="1">
    <citation type="submission" date="2019-03" db="EMBL/GenBank/DDBJ databases">
        <title>The genome sequence of a newly discovered highly antifungal drug resistant Aspergillus species, Aspergillus tanneri NIH 1004.</title>
        <authorList>
            <person name="Mounaud S."/>
            <person name="Singh I."/>
            <person name="Joardar V."/>
            <person name="Pakala S."/>
            <person name="Pakala S."/>
            <person name="Venepally P."/>
            <person name="Hoover J."/>
            <person name="Nierman W."/>
            <person name="Chung J."/>
            <person name="Losada L."/>
        </authorList>
    </citation>
    <scope>NUCLEOTIDE SEQUENCE [LARGE SCALE GENOMIC DNA]</scope>
    <source>
        <strain evidence="1 2">NIH1004</strain>
    </source>
</reference>
<accession>A0A4S3JA57</accession>
<gene>
    <name evidence="1" type="ORF">EYZ11_008730</name>
</gene>
<dbReference type="Proteomes" id="UP000308092">
    <property type="component" value="Unassembled WGS sequence"/>
</dbReference>
<dbReference type="EMBL" id="SOSA01000382">
    <property type="protein sequence ID" value="THC91815.1"/>
    <property type="molecule type" value="Genomic_DNA"/>
</dbReference>
<dbReference type="AlphaFoldDB" id="A0A4S3JA57"/>
<evidence type="ECO:0000313" key="1">
    <source>
        <dbReference type="EMBL" id="THC91815.1"/>
    </source>
</evidence>
<protein>
    <submittedName>
        <fullName evidence="1">Uncharacterized protein</fullName>
    </submittedName>
</protein>